<evidence type="ECO:0000313" key="3">
    <source>
        <dbReference type="EMBL" id="MBW8684772.1"/>
    </source>
</evidence>
<dbReference type="SUPFAM" id="SSF55486">
    <property type="entry name" value="Metalloproteases ('zincins'), catalytic domain"/>
    <property type="match status" value="1"/>
</dbReference>
<evidence type="ECO:0000259" key="2">
    <source>
        <dbReference type="Pfam" id="PF20041"/>
    </source>
</evidence>
<organism evidence="3 4">
    <name type="scientific">Chitinophaga rhizophila</name>
    <dbReference type="NCBI Taxonomy" id="2866212"/>
    <lineage>
        <taxon>Bacteria</taxon>
        <taxon>Pseudomonadati</taxon>
        <taxon>Bacteroidota</taxon>
        <taxon>Chitinophagia</taxon>
        <taxon>Chitinophagales</taxon>
        <taxon>Chitinophagaceae</taxon>
        <taxon>Chitinophaga</taxon>
    </lineage>
</organism>
<protein>
    <submittedName>
        <fullName evidence="3">RHS repeat-associated core domain-containing protein</fullName>
    </submittedName>
</protein>
<gene>
    <name evidence="3" type="ORF">K1Y79_10565</name>
</gene>
<accession>A0ABS7GAT2</accession>
<feature type="region of interest" description="Disordered" evidence="1">
    <location>
        <begin position="1400"/>
        <end position="1430"/>
    </location>
</feature>
<keyword evidence="4" id="KW-1185">Reference proteome</keyword>
<dbReference type="PANTHER" id="PTHR32305:SF15">
    <property type="entry name" value="PROTEIN RHSA-RELATED"/>
    <property type="match status" value="1"/>
</dbReference>
<evidence type="ECO:0000256" key="1">
    <source>
        <dbReference type="SAM" id="MobiDB-lite"/>
    </source>
</evidence>
<sequence>MIKVILGSILAGLFYIPVCNAQHIPRTKARQQATPVALPPNYTNTTINFIRIWEPNIASNDTSYIRSSARTPAEVRQTTEYQDGLGRKLQVVEKGITPDGRDFVTPFLYHRSGMEYLRYLPYAHTTGNASNGSFKADAFAAQRTFYQDTILNPSAAGEQIYYSRMQFEQAPGGRPLKSFAQGNNWALEGGNRPIATRYQVNTANDSVRLYVIGDGALLPVSTTVYPPGALFKDVLIGEDGMQTVEFKDKMGRVILKKTQSSYTPGTAHMGWHCTYQVFNRNGKLAFIIPPRLVEIIRGSWVISPVMAQELAFIFRYDHRERLIISKDPGADSIEMIYDRRDRMVVSRTGNLKRMGMAKAYLYDSINRPAGINMCYYGGTREQMQALMDTSMVRDPDNATPWIPAANLLPQHKIYYDNYNFPGKSNYVTTDLANTRIGNNPYGEAMPLSPSSRTKGKMTGQSVWLATKGIWLTTTYYYNDRGREIQTIEENYGGGKDILNKVYDFSGKLLATYLRHTNPGSVTTPQTTVHRLFHYDGAGKLDSLVITLNNNWAQRRAIAVIDYNETGQRLKERLNPSVTSQLETLHFEYNIRGWNRGINRGYANTAGSSSNWFGMDISYEQGFDSSVYTGNISGIKWKGRGDGLGRAYGFSYDPSQRLSGAYFSQQNAGTVNWAQDKMDFSVSGISYDANGNMLTMKQRGMDGLAKKTIDSLKYGYIGNSNRLYYVTDKVNDPSLALGDFKEIVNNETQDYWQDPNGNMARDRNKDIDTITYDHNNLITYMRVKHRGDIYWVRGGDGRLLAKVVVDTSNTARTVVTHYANGFTYYNGTPIGGSDTLQEITHDRGRIRAIYKVNQPVQFAYDYFIKDHLGNTRMVLTTRSDTGIYVATMETAASIQENALFSNIDNTRSAKPSSYPADNTTNPNAYVARTNGSTGQKIGPSKILRLMAGDTVAISCKGYYENSAATQSVNNAQSIVTSFLQAMTGVSLMDGVHEATGSTSPLSVFDGNIYNAVKNLNPAQNQSVQPKAYLNYVFFDDQFNMVPENSGVRQVQGSTGQLINLVLNKQAVKKTGWLYIYTSNESAVDVYFDNLVITHTSGPLTEEHHYYPHGVEMAAISASALRNSYIKNKHLFNGKELHSEEFNDGWSSQIYDFGARIYDPQIGRFHSIDPHAGRYGAISPYNFAFNNPISYVDPDGKDGKLSGSGTKEDPYVITANYYYYDLSGEEADALQSVLTIFNNAGNARVVEIDGKQVYVKFNLSAKQTNDLEAANAKSKEDQFLDLNSVWVSMGNTVKNDKDYQMPDGYKFRLADSDANMIRLKKNVTNYIAANGYPTPNGHVRLDNKKFLMTNWMHEIGHNLGLIHGDRGIMLNFNINSGEIQYGGELTNENIITLIQRANKPYGTDKDKDIDVRGGDNQHGEGGTNGRIANELP</sequence>
<dbReference type="NCBIfam" id="TIGR03696">
    <property type="entry name" value="Rhs_assc_core"/>
    <property type="match status" value="1"/>
</dbReference>
<reference evidence="3 4" key="1">
    <citation type="submission" date="2021-08" db="EMBL/GenBank/DDBJ databases">
        <title>The genome sequence of Chitinophaga sp. B61.</title>
        <authorList>
            <person name="Zhang X."/>
        </authorList>
    </citation>
    <scope>NUCLEOTIDE SEQUENCE [LARGE SCALE GENOMIC DNA]</scope>
    <source>
        <strain evidence="3 4">B61</strain>
    </source>
</reference>
<feature type="region of interest" description="Disordered" evidence="1">
    <location>
        <begin position="908"/>
        <end position="930"/>
    </location>
</feature>
<dbReference type="RefSeq" id="WP_220249985.1">
    <property type="nucleotide sequence ID" value="NZ_JAICCF010000002.1"/>
</dbReference>
<dbReference type="EMBL" id="JAICCF010000002">
    <property type="protein sequence ID" value="MBW8684772.1"/>
    <property type="molecule type" value="Genomic_DNA"/>
</dbReference>
<comment type="caution">
    <text evidence="3">The sequence shown here is derived from an EMBL/GenBank/DDBJ whole genome shotgun (WGS) entry which is preliminary data.</text>
</comment>
<dbReference type="InterPro" id="IPR022385">
    <property type="entry name" value="Rhs_assc_core"/>
</dbReference>
<dbReference type="Proteomes" id="UP000812961">
    <property type="component" value="Unassembled WGS sequence"/>
</dbReference>
<dbReference type="InterPro" id="IPR050708">
    <property type="entry name" value="T6SS_VgrG/RHS"/>
</dbReference>
<evidence type="ECO:0000313" key="4">
    <source>
        <dbReference type="Proteomes" id="UP000812961"/>
    </source>
</evidence>
<name>A0ABS7GAT2_9BACT</name>
<dbReference type="Gene3D" id="2.180.10.10">
    <property type="entry name" value="RHS repeat-associated core"/>
    <property type="match status" value="2"/>
</dbReference>
<feature type="domain" description="DUF6443" evidence="2">
    <location>
        <begin position="65"/>
        <end position="198"/>
    </location>
</feature>
<dbReference type="InterPro" id="IPR045619">
    <property type="entry name" value="DUF6443"/>
</dbReference>
<dbReference type="PANTHER" id="PTHR32305">
    <property type="match status" value="1"/>
</dbReference>
<proteinExistence type="predicted"/>
<dbReference type="Pfam" id="PF20041">
    <property type="entry name" value="DUF6443"/>
    <property type="match status" value="1"/>
</dbReference>
<feature type="compositionally biased region" description="Basic and acidic residues" evidence="1">
    <location>
        <begin position="1400"/>
        <end position="1416"/>
    </location>
</feature>